<sequence length="152" mass="17720">MDVFNNFRPSQNTLNLIFEVKPPIRKNALNLRQVFKYLTPETCRENGKLDYSPFLFLDHNAKLQVCTTYDGDFLDYLHTVINRHCDVLNALLSYVQVPENLLPIEQNQAAFIDYITSLNVKDQVFYSAYPEPNYPEPKVADIIKDKPEYNIV</sequence>
<reference evidence="1 2" key="1">
    <citation type="journal article" date="2015" name="Genome Announc.">
        <title>Draft Genome Sequences of Marine Isolates of Thalassomonas viridans and Thalassomonas actiniarum.</title>
        <authorList>
            <person name="Olonade I."/>
            <person name="van Zyl L.J."/>
            <person name="Trindade M."/>
        </authorList>
    </citation>
    <scope>NUCLEOTIDE SEQUENCE [LARGE SCALE GENOMIC DNA]</scope>
    <source>
        <strain evidence="1 2">XOM25</strain>
    </source>
</reference>
<dbReference type="KEGG" id="tvd:SG34_012370"/>
<accession>A0AAE9Z9K3</accession>
<gene>
    <name evidence="1" type="ORF">SG34_012370</name>
</gene>
<evidence type="ECO:0000313" key="2">
    <source>
        <dbReference type="Proteomes" id="UP000032352"/>
    </source>
</evidence>
<reference evidence="1 2" key="2">
    <citation type="journal article" date="2022" name="Mar. Drugs">
        <title>Bioassay-Guided Fractionation Leads to the Detection of Cholic Acid Generated by the Rare Thalassomonas sp.</title>
        <authorList>
            <person name="Pheiffer F."/>
            <person name="Schneider Y.K."/>
            <person name="Hansen E.H."/>
            <person name="Andersen J.H."/>
            <person name="Isaksson J."/>
            <person name="Busche T."/>
            <person name="R C."/>
            <person name="Kalinowski J."/>
            <person name="Zyl L.V."/>
            <person name="Trindade M."/>
        </authorList>
    </citation>
    <scope>NUCLEOTIDE SEQUENCE [LARGE SCALE GENOMIC DNA]</scope>
    <source>
        <strain evidence="1 2">XOM25</strain>
    </source>
</reference>
<dbReference type="Proteomes" id="UP000032352">
    <property type="component" value="Chromosome"/>
</dbReference>
<dbReference type="RefSeq" id="WP_044841870.1">
    <property type="nucleotide sequence ID" value="NZ_CP059733.1"/>
</dbReference>
<dbReference type="AlphaFoldDB" id="A0AAE9Z9K3"/>
<protein>
    <submittedName>
        <fullName evidence="1">Uncharacterized protein</fullName>
    </submittedName>
</protein>
<keyword evidence="2" id="KW-1185">Reference proteome</keyword>
<organism evidence="1 2">
    <name type="scientific">Thalassomonas viridans</name>
    <dbReference type="NCBI Taxonomy" id="137584"/>
    <lineage>
        <taxon>Bacteria</taxon>
        <taxon>Pseudomonadati</taxon>
        <taxon>Pseudomonadota</taxon>
        <taxon>Gammaproteobacteria</taxon>
        <taxon>Alteromonadales</taxon>
        <taxon>Colwelliaceae</taxon>
        <taxon>Thalassomonas</taxon>
    </lineage>
</organism>
<evidence type="ECO:0000313" key="1">
    <source>
        <dbReference type="EMBL" id="WDE07607.1"/>
    </source>
</evidence>
<proteinExistence type="predicted"/>
<dbReference type="EMBL" id="CP059733">
    <property type="protein sequence ID" value="WDE07607.1"/>
    <property type="molecule type" value="Genomic_DNA"/>
</dbReference>
<name>A0AAE9Z9K3_9GAMM</name>